<gene>
    <name evidence="5" type="ORF">SBA5_290049</name>
</gene>
<feature type="transmembrane region" description="Helical" evidence="4">
    <location>
        <begin position="383"/>
        <end position="405"/>
    </location>
</feature>
<evidence type="ECO:0000256" key="4">
    <source>
        <dbReference type="SAM" id="Phobius"/>
    </source>
</evidence>
<feature type="transmembrane region" description="Helical" evidence="4">
    <location>
        <begin position="150"/>
        <end position="171"/>
    </location>
</feature>
<dbReference type="SUPFAM" id="SSF103473">
    <property type="entry name" value="MFS general substrate transporter"/>
    <property type="match status" value="1"/>
</dbReference>
<keyword evidence="1 4" id="KW-0812">Transmembrane</keyword>
<feature type="transmembrane region" description="Helical" evidence="4">
    <location>
        <begin position="86"/>
        <end position="104"/>
    </location>
</feature>
<proteinExistence type="predicted"/>
<dbReference type="InterPro" id="IPR036259">
    <property type="entry name" value="MFS_trans_sf"/>
</dbReference>
<dbReference type="GO" id="GO:0022857">
    <property type="term" value="F:transmembrane transporter activity"/>
    <property type="evidence" value="ECO:0007669"/>
    <property type="project" value="InterPro"/>
</dbReference>
<keyword evidence="2 4" id="KW-1133">Transmembrane helix</keyword>
<feature type="transmembrane region" description="Helical" evidence="4">
    <location>
        <begin position="57"/>
        <end position="74"/>
    </location>
</feature>
<protein>
    <recommendedName>
        <fullName evidence="7">MFS transporter</fullName>
    </recommendedName>
</protein>
<keyword evidence="3 4" id="KW-0472">Membrane</keyword>
<dbReference type="Proteomes" id="UP000239735">
    <property type="component" value="Unassembled WGS sequence"/>
</dbReference>
<evidence type="ECO:0000256" key="1">
    <source>
        <dbReference type="ARBA" id="ARBA00022692"/>
    </source>
</evidence>
<evidence type="ECO:0000256" key="2">
    <source>
        <dbReference type="ARBA" id="ARBA00022989"/>
    </source>
</evidence>
<feature type="transmembrane region" description="Helical" evidence="4">
    <location>
        <begin position="291"/>
        <end position="310"/>
    </location>
</feature>
<accession>A0A2N9LB61</accession>
<feature type="transmembrane region" description="Helical" evidence="4">
    <location>
        <begin position="322"/>
        <end position="343"/>
    </location>
</feature>
<evidence type="ECO:0000313" key="5">
    <source>
        <dbReference type="EMBL" id="SPE20195.1"/>
    </source>
</evidence>
<dbReference type="OrthoDB" id="110065at2"/>
<evidence type="ECO:0008006" key="7">
    <source>
        <dbReference type="Google" id="ProtNLM"/>
    </source>
</evidence>
<evidence type="ECO:0000256" key="3">
    <source>
        <dbReference type="ARBA" id="ARBA00023136"/>
    </source>
</evidence>
<dbReference type="AlphaFoldDB" id="A0A2N9LB61"/>
<feature type="transmembrane region" description="Helical" evidence="4">
    <location>
        <begin position="260"/>
        <end position="279"/>
    </location>
</feature>
<evidence type="ECO:0000313" key="6">
    <source>
        <dbReference type="Proteomes" id="UP000239735"/>
    </source>
</evidence>
<dbReference type="Gene3D" id="1.20.1250.20">
    <property type="entry name" value="MFS general substrate transporter like domains"/>
    <property type="match status" value="1"/>
</dbReference>
<feature type="transmembrane region" description="Helical" evidence="4">
    <location>
        <begin position="116"/>
        <end position="138"/>
    </location>
</feature>
<reference evidence="6" key="1">
    <citation type="submission" date="2018-02" db="EMBL/GenBank/DDBJ databases">
        <authorList>
            <person name="Hausmann B."/>
        </authorList>
    </citation>
    <scope>NUCLEOTIDE SEQUENCE [LARGE SCALE GENOMIC DNA]</scope>
    <source>
        <strain evidence="6">Peat soil MAG SbA5</strain>
    </source>
</reference>
<feature type="transmembrane region" description="Helical" evidence="4">
    <location>
        <begin position="21"/>
        <end position="45"/>
    </location>
</feature>
<dbReference type="InterPro" id="IPR011701">
    <property type="entry name" value="MFS"/>
</dbReference>
<name>A0A2N9LB61_9BACT</name>
<dbReference type="Pfam" id="PF07690">
    <property type="entry name" value="MFS_1"/>
    <property type="match status" value="1"/>
</dbReference>
<sequence length="417" mass="44021">MQPAEGAQIEREARSDPHERPWLFSFLIAPDAVISIGLVTGALTYLLRNEGVDPGRAASIAALIAIPHAIYFFWGPITDFWVRRRTWLVIAAAAAAIALLAAFYQPSLASSCAIGLLFLSACLGVLAVAACGGIMGALRSELNRRRAGSFYQTGSLVVGAVAVFALVSLSGHFSLRILGWVVAAMIVLPSLAAFAAPPQTLVAGRTARQTLAQIWHEFRSTFLRWEAIPYTLVVTAPCNSGAMIGLLGELARDYGVTGRQVAWINGVAGALLTAAGALAASLIPVRVRAPIAFLAAGLVNASTLAILTLAPLRPATYIVTSVLYLFSIGASYALFTAVVLEFLGGSGKSGSSRYSIINSLGNLPVVYMTWLDGRGYAHWGPRGMPAVDAIASAAVAAILLAHFVISRRYRQSKVNVN</sequence>
<feature type="transmembrane region" description="Helical" evidence="4">
    <location>
        <begin position="177"/>
        <end position="196"/>
    </location>
</feature>
<organism evidence="5 6">
    <name type="scientific">Candidatus Sulfuritelmatomonas gaucii</name>
    <dbReference type="NCBI Taxonomy" id="2043161"/>
    <lineage>
        <taxon>Bacteria</taxon>
        <taxon>Pseudomonadati</taxon>
        <taxon>Acidobacteriota</taxon>
        <taxon>Terriglobia</taxon>
        <taxon>Terriglobales</taxon>
        <taxon>Acidobacteriaceae</taxon>
        <taxon>Candidatus Sulfuritelmatomonas</taxon>
    </lineage>
</organism>
<dbReference type="EMBL" id="OKRB01000085">
    <property type="protein sequence ID" value="SPE20195.1"/>
    <property type="molecule type" value="Genomic_DNA"/>
</dbReference>